<accession>A0ABY6BEI7</accession>
<feature type="chain" id="PRO_5046722222" description="EF-hand domain-containing protein" evidence="1">
    <location>
        <begin position="29"/>
        <end position="664"/>
    </location>
</feature>
<feature type="signal peptide" evidence="1">
    <location>
        <begin position="1"/>
        <end position="28"/>
    </location>
</feature>
<keyword evidence="1" id="KW-0732">Signal</keyword>
<sequence>MQPYLPFRRAARALSPLVLSLAAAVATAETVHYPASLADMPTARIPYPAGAAGTVLQSTHSISRPRAEMWRMEEKLSETYNLPIDPTPDNPLDLGNAGGSRIVGWALTEPGGAQHWFADVYLQGGALPDPETRFEVLVVVDKNGDNRITGDEVLCHARNTGITAHCRVDLRAFPARNLNILTRLHSHTQSTFPLVMTARTARFASSGGVVRAMATLPADTRVVLPDAITAHTPFSATFHHYSRLGQYPETRFGGVLITDQSQSSATAQVVPMNFSIEEVAPVGRPFAMAAGRLLPQLLTAQTAVTLQPGESHPQLYVDNSDQDYLVVQASTLEGVDVHVWRDLLPQSAVDSTRIQAPTGDHLVTVLRKGMSSSDGGPNSTSICSVHCEISRGVGAGRYFITPVNTSDRPVMVRLGVSLRRTLGADPGTGLGVPSGNYYNPLRSGDGVFIDTVDGTPNGVFYTFDEAGLPTWYSLSGTSPLRFVWQGTIYDQANGTRAVGRFSMVKDALKDELVFSWSIGDTSGSNRLVLAARSGCAGVNGVPAQVSGHWYAPDSPGWGMNVQGLGDTTVLGAYFYDAARKPRWAIGTSNDAGSTKTFALHQVTGACPTCAYVAPTVTPVGQWGVDFASATDARSRPSITFVAPLSGQFAQQQAVVRATSPVACQ</sequence>
<keyword evidence="3" id="KW-1185">Reference proteome</keyword>
<protein>
    <recommendedName>
        <fullName evidence="4">EF-hand domain-containing protein</fullName>
    </recommendedName>
</protein>
<name>A0ABY6BEI7_9GAMM</name>
<dbReference type="RefSeq" id="WP_261694007.1">
    <property type="nucleotide sequence ID" value="NZ_CP104694.1"/>
</dbReference>
<dbReference type="EMBL" id="CP104694">
    <property type="protein sequence ID" value="UXI67031.1"/>
    <property type="molecule type" value="Genomic_DNA"/>
</dbReference>
<evidence type="ECO:0000313" key="2">
    <source>
        <dbReference type="EMBL" id="UXI67031.1"/>
    </source>
</evidence>
<dbReference type="PROSITE" id="PS00018">
    <property type="entry name" value="EF_HAND_1"/>
    <property type="match status" value="1"/>
</dbReference>
<evidence type="ECO:0000256" key="1">
    <source>
        <dbReference type="SAM" id="SignalP"/>
    </source>
</evidence>
<evidence type="ECO:0008006" key="4">
    <source>
        <dbReference type="Google" id="ProtNLM"/>
    </source>
</evidence>
<dbReference type="InterPro" id="IPR018247">
    <property type="entry name" value="EF_Hand_1_Ca_BS"/>
</dbReference>
<evidence type="ECO:0000313" key="3">
    <source>
        <dbReference type="Proteomes" id="UP001064632"/>
    </source>
</evidence>
<organism evidence="2 3">
    <name type="scientific">Tahibacter amnicola</name>
    <dbReference type="NCBI Taxonomy" id="2976241"/>
    <lineage>
        <taxon>Bacteria</taxon>
        <taxon>Pseudomonadati</taxon>
        <taxon>Pseudomonadota</taxon>
        <taxon>Gammaproteobacteria</taxon>
        <taxon>Lysobacterales</taxon>
        <taxon>Rhodanobacteraceae</taxon>
        <taxon>Tahibacter</taxon>
    </lineage>
</organism>
<reference evidence="2" key="1">
    <citation type="submission" date="2022-09" db="EMBL/GenBank/DDBJ databases">
        <title>Tahibacter sp. nov., isolated from a fresh water.</title>
        <authorList>
            <person name="Baek J.H."/>
            <person name="Lee J.K."/>
            <person name="Kim J.M."/>
            <person name="Jeon C.O."/>
        </authorList>
    </citation>
    <scope>NUCLEOTIDE SEQUENCE</scope>
    <source>
        <strain evidence="2">W38</strain>
    </source>
</reference>
<dbReference type="Proteomes" id="UP001064632">
    <property type="component" value="Chromosome"/>
</dbReference>
<gene>
    <name evidence="2" type="ORF">N4264_20095</name>
</gene>
<proteinExistence type="predicted"/>